<dbReference type="InterPro" id="IPR009723">
    <property type="entry name" value="Pop1_N"/>
</dbReference>
<dbReference type="EMBL" id="JAPFFF010000011">
    <property type="protein sequence ID" value="KAK8878705.1"/>
    <property type="molecule type" value="Genomic_DNA"/>
</dbReference>
<accession>A0ABR2JL93</accession>
<dbReference type="InterPro" id="IPR039182">
    <property type="entry name" value="Pop1"/>
</dbReference>
<evidence type="ECO:0000259" key="6">
    <source>
        <dbReference type="Pfam" id="PF08170"/>
    </source>
</evidence>
<keyword evidence="9" id="KW-1185">Reference proteome</keyword>
<keyword evidence="2" id="KW-0819">tRNA processing</keyword>
<reference evidence="8 9" key="1">
    <citation type="submission" date="2024-04" db="EMBL/GenBank/DDBJ databases">
        <title>Tritrichomonas musculus Genome.</title>
        <authorList>
            <person name="Alves-Ferreira E."/>
            <person name="Grigg M."/>
            <person name="Lorenzi H."/>
            <person name="Galac M."/>
        </authorList>
    </citation>
    <scope>NUCLEOTIDE SEQUENCE [LARGE SCALE GENOMIC DNA]</scope>
    <source>
        <strain evidence="8 9">EAF2021</strain>
    </source>
</reference>
<feature type="compositionally biased region" description="Basic and acidic residues" evidence="4">
    <location>
        <begin position="64"/>
        <end position="88"/>
    </location>
</feature>
<evidence type="ECO:0000259" key="5">
    <source>
        <dbReference type="Pfam" id="PF06978"/>
    </source>
</evidence>
<comment type="caution">
    <text evidence="8">The sequence shown here is derived from an EMBL/GenBank/DDBJ whole genome shotgun (WGS) entry which is preliminary data.</text>
</comment>
<dbReference type="Pfam" id="PF06978">
    <property type="entry name" value="POP1_N"/>
    <property type="match status" value="1"/>
</dbReference>
<dbReference type="InterPro" id="IPR012590">
    <property type="entry name" value="POPLD_dom"/>
</dbReference>
<dbReference type="Pfam" id="PF08170">
    <property type="entry name" value="POPLD"/>
    <property type="match status" value="1"/>
</dbReference>
<evidence type="ECO:0000256" key="4">
    <source>
        <dbReference type="SAM" id="MobiDB-lite"/>
    </source>
</evidence>
<comment type="subcellular location">
    <subcellularLocation>
        <location evidence="1">Nucleus</location>
    </subcellularLocation>
</comment>
<evidence type="ECO:0000259" key="7">
    <source>
        <dbReference type="Pfam" id="PF22770"/>
    </source>
</evidence>
<dbReference type="InterPro" id="IPR055079">
    <property type="entry name" value="POP1_C"/>
</dbReference>
<dbReference type="Proteomes" id="UP001470230">
    <property type="component" value="Unassembled WGS sequence"/>
</dbReference>
<keyword evidence="3" id="KW-0539">Nucleus</keyword>
<dbReference type="PANTHER" id="PTHR22731">
    <property type="entry name" value="RIBONUCLEASES P/MRP PROTEIN SUBUNIT POP1"/>
    <property type="match status" value="1"/>
</dbReference>
<dbReference type="PANTHER" id="PTHR22731:SF3">
    <property type="entry name" value="RIBONUCLEASES P_MRP PROTEIN SUBUNIT POP1"/>
    <property type="match status" value="1"/>
</dbReference>
<proteinExistence type="predicted"/>
<protein>
    <submittedName>
        <fullName evidence="8">Ribonucleases P/MRP protein subunit pop1</fullName>
    </submittedName>
</protein>
<gene>
    <name evidence="8" type="ORF">M9Y10_005486</name>
</gene>
<feature type="domain" description="POP1 C-terminal" evidence="7">
    <location>
        <begin position="563"/>
        <end position="637"/>
    </location>
</feature>
<feature type="region of interest" description="Disordered" evidence="4">
    <location>
        <begin position="61"/>
        <end position="92"/>
    </location>
</feature>
<feature type="domain" description="Pop1 N-terminal" evidence="5">
    <location>
        <begin position="75"/>
        <end position="160"/>
    </location>
</feature>
<feature type="domain" description="POPLD" evidence="6">
    <location>
        <begin position="414"/>
        <end position="502"/>
    </location>
</feature>
<evidence type="ECO:0000256" key="3">
    <source>
        <dbReference type="ARBA" id="ARBA00023242"/>
    </source>
</evidence>
<sequence>MALTPVIKIVEFAKERDPSIDKMIKKMENQKPSHKRAFQKLPKHLRRRAMSYDIKKIPRSMRPGVEEQVKGAAEAKARNKPPGRDPNKYRSHGQNQMIHRNHEFKWLESHLWHAKRFHMADMWGWKIPWAPTMKQTRSLIKMTKENCTMRDISYTVIISFKLKAYNDANEIPQTMPPSSETKNILLSKLSEFLRPDSRIETGLHILFPIELFKPNQFPTSPIGPAEAFWVDDNNLWFICNPLLIDQIIESFNTENSDEKLKIDIEIINGELNIYEVYGPNASEAICSVLQPNTEETPKEVVQILNSLPGPSCVPPGISIGYTALDPRTIDDHNSLLSSSTNFDYSSLNIPNLCESSLFKDRTFVFKSETDFNAERSKLLFPKAEAPSGSIPVVIMQQFAPNSSFPSSSIGFGSNWLVILPFGCGNVVFRKFAHHGVRMFGLECSHLIDLEAGKFNFPCDRPETPEGFKIFTNEINELNEINQKRPPGKRKGLNFYTFPDNFFISYSPENFDCESAYVRVGLLMVKRGTPSRFSTVYIPETEDYELFSAPTENKNENPLIREIKGERRPIGIVMNGNSSLLAGDGRGIAIVRSQAIIHFLPEREKEMNFNFQKRPKQSWLVVVREQGSQFLHLAWIWIHPSNFYP</sequence>
<organism evidence="8 9">
    <name type="scientific">Tritrichomonas musculus</name>
    <dbReference type="NCBI Taxonomy" id="1915356"/>
    <lineage>
        <taxon>Eukaryota</taxon>
        <taxon>Metamonada</taxon>
        <taxon>Parabasalia</taxon>
        <taxon>Tritrichomonadida</taxon>
        <taxon>Tritrichomonadidae</taxon>
        <taxon>Tritrichomonas</taxon>
    </lineage>
</organism>
<evidence type="ECO:0000313" key="9">
    <source>
        <dbReference type="Proteomes" id="UP001470230"/>
    </source>
</evidence>
<evidence type="ECO:0000256" key="2">
    <source>
        <dbReference type="ARBA" id="ARBA00022694"/>
    </source>
</evidence>
<dbReference type="Pfam" id="PF22770">
    <property type="entry name" value="POP1_C"/>
    <property type="match status" value="1"/>
</dbReference>
<evidence type="ECO:0000313" key="8">
    <source>
        <dbReference type="EMBL" id="KAK8878705.1"/>
    </source>
</evidence>
<name>A0ABR2JL93_9EUKA</name>
<evidence type="ECO:0000256" key="1">
    <source>
        <dbReference type="ARBA" id="ARBA00004123"/>
    </source>
</evidence>